<dbReference type="Proteomes" id="UP000276133">
    <property type="component" value="Unassembled WGS sequence"/>
</dbReference>
<dbReference type="AlphaFoldDB" id="A0A3M7PKF7"/>
<reference evidence="1 2" key="1">
    <citation type="journal article" date="2018" name="Sci. Rep.">
        <title>Genomic signatures of local adaptation to the degree of environmental predictability in rotifers.</title>
        <authorList>
            <person name="Franch-Gras L."/>
            <person name="Hahn C."/>
            <person name="Garcia-Roger E.M."/>
            <person name="Carmona M.J."/>
            <person name="Serra M."/>
            <person name="Gomez A."/>
        </authorList>
    </citation>
    <scope>NUCLEOTIDE SEQUENCE [LARGE SCALE GENOMIC DNA]</scope>
    <source>
        <strain evidence="1">HYR1</strain>
    </source>
</reference>
<dbReference type="EMBL" id="REGN01010161">
    <property type="protein sequence ID" value="RMZ99562.1"/>
    <property type="molecule type" value="Genomic_DNA"/>
</dbReference>
<evidence type="ECO:0000313" key="1">
    <source>
        <dbReference type="EMBL" id="RMZ99562.1"/>
    </source>
</evidence>
<accession>A0A3M7PKF7</accession>
<sequence>MMRFVTSVYKIKTLGKQDKRQKKRIKIKLSFIDKKYKKFVVCAYHVPYECVSFRQPMHAQIGRFSYQPRMPKQSSGTRWMVFQIMARLSKLIMLLFILEECIQCGIMVRVFLDRILFGDAGDDDGGDECSF</sequence>
<gene>
    <name evidence="1" type="ORF">BpHYR1_003641</name>
</gene>
<evidence type="ECO:0000313" key="2">
    <source>
        <dbReference type="Proteomes" id="UP000276133"/>
    </source>
</evidence>
<proteinExistence type="predicted"/>
<organism evidence="1 2">
    <name type="scientific">Brachionus plicatilis</name>
    <name type="common">Marine rotifer</name>
    <name type="synonym">Brachionus muelleri</name>
    <dbReference type="NCBI Taxonomy" id="10195"/>
    <lineage>
        <taxon>Eukaryota</taxon>
        <taxon>Metazoa</taxon>
        <taxon>Spiralia</taxon>
        <taxon>Gnathifera</taxon>
        <taxon>Rotifera</taxon>
        <taxon>Eurotatoria</taxon>
        <taxon>Monogononta</taxon>
        <taxon>Pseudotrocha</taxon>
        <taxon>Ploima</taxon>
        <taxon>Brachionidae</taxon>
        <taxon>Brachionus</taxon>
    </lineage>
</organism>
<keyword evidence="2" id="KW-1185">Reference proteome</keyword>
<name>A0A3M7PKF7_BRAPC</name>
<comment type="caution">
    <text evidence="1">The sequence shown here is derived from an EMBL/GenBank/DDBJ whole genome shotgun (WGS) entry which is preliminary data.</text>
</comment>
<protein>
    <submittedName>
        <fullName evidence="1">Uncharacterized protein</fullName>
    </submittedName>
</protein>